<reference evidence="1" key="1">
    <citation type="submission" date="2018-02" db="EMBL/GenBank/DDBJ databases">
        <title>Rhizophora mucronata_Transcriptome.</title>
        <authorList>
            <person name="Meera S.P."/>
            <person name="Sreeshan A."/>
            <person name="Augustine A."/>
        </authorList>
    </citation>
    <scope>NUCLEOTIDE SEQUENCE</scope>
    <source>
        <tissue evidence="1">Leaf</tissue>
    </source>
</reference>
<protein>
    <submittedName>
        <fullName evidence="1">Serine carboxypeptidase II-2-like</fullName>
    </submittedName>
</protein>
<keyword evidence="1" id="KW-0378">Hydrolase</keyword>
<keyword evidence="1" id="KW-0121">Carboxypeptidase</keyword>
<proteinExistence type="predicted"/>
<dbReference type="AlphaFoldDB" id="A0A2P2K9P3"/>
<keyword evidence="1" id="KW-0645">Protease</keyword>
<dbReference type="EMBL" id="GGEC01021903">
    <property type="protein sequence ID" value="MBX02387.1"/>
    <property type="molecule type" value="Transcribed_RNA"/>
</dbReference>
<dbReference type="GO" id="GO:0004180">
    <property type="term" value="F:carboxypeptidase activity"/>
    <property type="evidence" value="ECO:0007669"/>
    <property type="project" value="UniProtKB-KW"/>
</dbReference>
<evidence type="ECO:0000313" key="1">
    <source>
        <dbReference type="EMBL" id="MBX02387.1"/>
    </source>
</evidence>
<sequence length="83" mass="9019">MRVRDSFGLCNGTSWPAPRTTTKVRPAYSCVHPPTCPSSYHARQGFTVGSLSASMLYRVEVTGIMASVSPLNTHIRSPECMSS</sequence>
<organism evidence="1">
    <name type="scientific">Rhizophora mucronata</name>
    <name type="common">Asiatic mangrove</name>
    <dbReference type="NCBI Taxonomy" id="61149"/>
    <lineage>
        <taxon>Eukaryota</taxon>
        <taxon>Viridiplantae</taxon>
        <taxon>Streptophyta</taxon>
        <taxon>Embryophyta</taxon>
        <taxon>Tracheophyta</taxon>
        <taxon>Spermatophyta</taxon>
        <taxon>Magnoliopsida</taxon>
        <taxon>eudicotyledons</taxon>
        <taxon>Gunneridae</taxon>
        <taxon>Pentapetalae</taxon>
        <taxon>rosids</taxon>
        <taxon>fabids</taxon>
        <taxon>Malpighiales</taxon>
        <taxon>Rhizophoraceae</taxon>
        <taxon>Rhizophora</taxon>
    </lineage>
</organism>
<name>A0A2P2K9P3_RHIMU</name>
<accession>A0A2P2K9P3</accession>